<evidence type="ECO:0000313" key="6">
    <source>
        <dbReference type="Proteomes" id="UP001428817"/>
    </source>
</evidence>
<dbReference type="InterPro" id="IPR057326">
    <property type="entry name" value="KR_dom"/>
</dbReference>
<accession>A0ABP9QU81</accession>
<evidence type="ECO:0000256" key="3">
    <source>
        <dbReference type="RuleBase" id="RU000363"/>
    </source>
</evidence>
<dbReference type="PRINTS" id="PR00080">
    <property type="entry name" value="SDRFAMILY"/>
</dbReference>
<dbReference type="RefSeq" id="WP_185059885.1">
    <property type="nucleotide sequence ID" value="NZ_BAABJP010000037.1"/>
</dbReference>
<keyword evidence="2" id="KW-0560">Oxidoreductase</keyword>
<name>A0ABP9QU81_9PSEU</name>
<proteinExistence type="inferred from homology"/>
<organism evidence="5 6">
    <name type="scientific">Pseudonocardia eucalypti</name>
    <dbReference type="NCBI Taxonomy" id="648755"/>
    <lineage>
        <taxon>Bacteria</taxon>
        <taxon>Bacillati</taxon>
        <taxon>Actinomycetota</taxon>
        <taxon>Actinomycetes</taxon>
        <taxon>Pseudonocardiales</taxon>
        <taxon>Pseudonocardiaceae</taxon>
        <taxon>Pseudonocardia</taxon>
    </lineage>
</organism>
<dbReference type="Proteomes" id="UP001428817">
    <property type="component" value="Unassembled WGS sequence"/>
</dbReference>
<dbReference type="Pfam" id="PF00106">
    <property type="entry name" value="adh_short"/>
    <property type="match status" value="1"/>
</dbReference>
<evidence type="ECO:0000256" key="1">
    <source>
        <dbReference type="ARBA" id="ARBA00006484"/>
    </source>
</evidence>
<dbReference type="PRINTS" id="PR00081">
    <property type="entry name" value="GDHRDH"/>
</dbReference>
<dbReference type="SMART" id="SM00822">
    <property type="entry name" value="PKS_KR"/>
    <property type="match status" value="1"/>
</dbReference>
<dbReference type="PROSITE" id="PS00061">
    <property type="entry name" value="ADH_SHORT"/>
    <property type="match status" value="1"/>
</dbReference>
<comment type="caution">
    <text evidence="5">The sequence shown here is derived from an EMBL/GenBank/DDBJ whole genome shotgun (WGS) entry which is preliminary data.</text>
</comment>
<dbReference type="InterPro" id="IPR020904">
    <property type="entry name" value="Sc_DH/Rdtase_CS"/>
</dbReference>
<gene>
    <name evidence="5" type="ORF">GCM10023321_60350</name>
</gene>
<dbReference type="EMBL" id="BAABJP010000037">
    <property type="protein sequence ID" value="GAA5167503.1"/>
    <property type="molecule type" value="Genomic_DNA"/>
</dbReference>
<feature type="domain" description="Ketoreductase" evidence="4">
    <location>
        <begin position="6"/>
        <end position="190"/>
    </location>
</feature>
<dbReference type="PANTHER" id="PTHR43658:SF8">
    <property type="entry name" value="17-BETA-HYDROXYSTEROID DEHYDROGENASE 14-RELATED"/>
    <property type="match status" value="1"/>
</dbReference>
<keyword evidence="6" id="KW-1185">Reference proteome</keyword>
<dbReference type="Gene3D" id="3.40.50.720">
    <property type="entry name" value="NAD(P)-binding Rossmann-like Domain"/>
    <property type="match status" value="1"/>
</dbReference>
<dbReference type="SUPFAM" id="SSF51735">
    <property type="entry name" value="NAD(P)-binding Rossmann-fold domains"/>
    <property type="match status" value="1"/>
</dbReference>
<evidence type="ECO:0000256" key="2">
    <source>
        <dbReference type="ARBA" id="ARBA00023002"/>
    </source>
</evidence>
<dbReference type="InterPro" id="IPR002347">
    <property type="entry name" value="SDR_fam"/>
</dbReference>
<reference evidence="6" key="1">
    <citation type="journal article" date="2019" name="Int. J. Syst. Evol. Microbiol.">
        <title>The Global Catalogue of Microorganisms (GCM) 10K type strain sequencing project: providing services to taxonomists for standard genome sequencing and annotation.</title>
        <authorList>
            <consortium name="The Broad Institute Genomics Platform"/>
            <consortium name="The Broad Institute Genome Sequencing Center for Infectious Disease"/>
            <person name="Wu L."/>
            <person name="Ma J."/>
        </authorList>
    </citation>
    <scope>NUCLEOTIDE SEQUENCE [LARGE SCALE GENOMIC DNA]</scope>
    <source>
        <strain evidence="6">JCM 18303</strain>
    </source>
</reference>
<dbReference type="PANTHER" id="PTHR43658">
    <property type="entry name" value="SHORT-CHAIN DEHYDROGENASE/REDUCTASE"/>
    <property type="match status" value="1"/>
</dbReference>
<evidence type="ECO:0000259" key="4">
    <source>
        <dbReference type="SMART" id="SM00822"/>
    </source>
</evidence>
<evidence type="ECO:0000313" key="5">
    <source>
        <dbReference type="EMBL" id="GAA5167503.1"/>
    </source>
</evidence>
<sequence length="252" mass="25910">MHPEGCSALVTGGASGLGLAIARRLIDEGARVVICDLPRSDGAETARRIGAVFAPADVTEEADVRAAVRAATELGPLRIVVNCAGVPDATKVLGRDGAATPLAGFTRTVTANLIGTFNVIRLAAEPMAGNQPVDGDRGVIVCTSSVAATDGQIGQAAYTAAKAGVAGMTLPIAREFAQHAIRVVTVAPGMFETPLLLGLPEAAQRSLARQVPHPSRMGDPAEFADCVAFIVRNPMVNGETIRLDGAIRMAPK</sequence>
<protein>
    <submittedName>
        <fullName evidence="5">3-hydroxyacyl-CoA dehydrogenase</fullName>
    </submittedName>
</protein>
<dbReference type="InterPro" id="IPR036291">
    <property type="entry name" value="NAD(P)-bd_dom_sf"/>
</dbReference>
<comment type="similarity">
    <text evidence="1 3">Belongs to the short-chain dehydrogenases/reductases (SDR) family.</text>
</comment>